<dbReference type="GO" id="GO:0003677">
    <property type="term" value="F:DNA binding"/>
    <property type="evidence" value="ECO:0007669"/>
    <property type="project" value="UniProtKB-KW"/>
</dbReference>
<dbReference type="GO" id="GO:0006310">
    <property type="term" value="P:DNA recombination"/>
    <property type="evidence" value="ECO:0007669"/>
    <property type="project" value="UniProtKB-KW"/>
</dbReference>
<sequence>MVDPSKIEAVMKWEIPKTPSEIRSFLGLAGYYRRFIQDFSRIASPLTKLTRKKVVFDWGKDQLEAFNKLRKRLTEAPVLTLPEGNDDLVVYSDASRQGLGCVLMQRGKVIAYASRQLKENEVNYPTHDLELAAVVFALKIWRHYLYGTKCTLYTDHKSLKYFFEQKDLNMRQRRWLELIKDYDCEIHYHPGKANVVADALSRKEKHEPIRVKACQLIITPGVMEEIRRAQVEALKRDQIKAERMVGKEIELAENTYGVKTIYGKLWVPRFGELRKGILDEAHKSRYSIHPGGTKMYQDLKRDYWWPGMKREVEAYVSKCLTCLQVKAEHQKPYGKTQPLEIPEWKWEHITMDFITKLPRTPKGYDAIWVVVDRLTKSAHFLPIKEAISSEKLAEVFIKEVVTRHGMPVSIVSDRDTRFTSKFWKKFHEEMGTRLHISSAYHPQTDGQSERTIQTLEDMLRACVLEFGGSWDSHLHLAEFSYNNSYHASIKMPPYEMLYGRRCRTPICWGEIGQRELGSLEIVEATTEKLERIKECMKAAKDRQKSYADKRRKDIVFQVGDKVMLKVSPWKGIIRFRKRGKLSPRYIGPFRIVARVGDVAYRLDLPEELSGIHPTFHVSHLRKCLADESMAVPYDDLEIDERLNYVEQPVAVLDEKEKRLRNKTVKQVKVQWRHRRGSDVTWELESEMRKNYPALFS</sequence>
<dbReference type="FunFam" id="3.30.420.10:FF:000032">
    <property type="entry name" value="Retrovirus-related Pol polyprotein from transposon 297-like Protein"/>
    <property type="match status" value="1"/>
</dbReference>
<keyword evidence="8" id="KW-0378">Hydrolase</keyword>
<evidence type="ECO:0000256" key="5">
    <source>
        <dbReference type="ARBA" id="ARBA00022723"/>
    </source>
</evidence>
<evidence type="ECO:0000256" key="1">
    <source>
        <dbReference type="ARBA" id="ARBA00022670"/>
    </source>
</evidence>
<dbReference type="FunFam" id="3.30.70.270:FF:000020">
    <property type="entry name" value="Transposon Tf2-6 polyprotein-like Protein"/>
    <property type="match status" value="1"/>
</dbReference>
<dbReference type="SUPFAM" id="SSF56672">
    <property type="entry name" value="DNA/RNA polymerases"/>
    <property type="match status" value="1"/>
</dbReference>
<evidence type="ECO:0000256" key="8">
    <source>
        <dbReference type="ARBA" id="ARBA00022801"/>
    </source>
</evidence>
<keyword evidence="2" id="KW-0808">Transferase</keyword>
<keyword evidence="12" id="KW-0239">DNA-directed DNA polymerase</keyword>
<dbReference type="InterPro" id="IPR012337">
    <property type="entry name" value="RNaseH-like_sf"/>
</dbReference>
<evidence type="ECO:0000313" key="16">
    <source>
        <dbReference type="EMBL" id="KAK1411440.1"/>
    </source>
</evidence>
<keyword evidence="13" id="KW-0238">DNA-binding</keyword>
<keyword evidence="11" id="KW-0695">RNA-directed DNA polymerase</keyword>
<dbReference type="InterPro" id="IPR036397">
    <property type="entry name" value="RNaseH_sf"/>
</dbReference>
<dbReference type="Gene3D" id="3.30.70.270">
    <property type="match status" value="1"/>
</dbReference>
<keyword evidence="10" id="KW-0229">DNA integration</keyword>
<keyword evidence="1" id="KW-0645">Protease</keyword>
<evidence type="ECO:0000256" key="9">
    <source>
        <dbReference type="ARBA" id="ARBA00022842"/>
    </source>
</evidence>
<dbReference type="CDD" id="cd09274">
    <property type="entry name" value="RNase_HI_RT_Ty3"/>
    <property type="match status" value="1"/>
</dbReference>
<evidence type="ECO:0000256" key="2">
    <source>
        <dbReference type="ARBA" id="ARBA00022679"/>
    </source>
</evidence>
<evidence type="ECO:0000256" key="14">
    <source>
        <dbReference type="ARBA" id="ARBA00023172"/>
    </source>
</evidence>
<keyword evidence="7" id="KW-0255">Endonuclease</keyword>
<keyword evidence="14" id="KW-0233">DNA recombination</keyword>
<dbReference type="Pfam" id="PF24626">
    <property type="entry name" value="SH3_Tf2-1"/>
    <property type="match status" value="1"/>
</dbReference>
<evidence type="ECO:0000313" key="17">
    <source>
        <dbReference type="Proteomes" id="UP001229421"/>
    </source>
</evidence>
<evidence type="ECO:0000256" key="4">
    <source>
        <dbReference type="ARBA" id="ARBA00022722"/>
    </source>
</evidence>
<keyword evidence="6" id="KW-0064">Aspartyl protease</keyword>
<reference evidence="16" key="1">
    <citation type="journal article" date="2023" name="bioRxiv">
        <title>Improved chromosome-level genome assembly for marigold (Tagetes erecta).</title>
        <authorList>
            <person name="Jiang F."/>
            <person name="Yuan L."/>
            <person name="Wang S."/>
            <person name="Wang H."/>
            <person name="Xu D."/>
            <person name="Wang A."/>
            <person name="Fan W."/>
        </authorList>
    </citation>
    <scope>NUCLEOTIDE SEQUENCE</scope>
    <source>
        <strain evidence="16">WSJ</strain>
        <tissue evidence="16">Leaf</tissue>
    </source>
</reference>
<keyword evidence="4" id="KW-0540">Nuclease</keyword>
<organism evidence="16 17">
    <name type="scientific">Tagetes erecta</name>
    <name type="common">African marigold</name>
    <dbReference type="NCBI Taxonomy" id="13708"/>
    <lineage>
        <taxon>Eukaryota</taxon>
        <taxon>Viridiplantae</taxon>
        <taxon>Streptophyta</taxon>
        <taxon>Embryophyta</taxon>
        <taxon>Tracheophyta</taxon>
        <taxon>Spermatophyta</taxon>
        <taxon>Magnoliopsida</taxon>
        <taxon>eudicotyledons</taxon>
        <taxon>Gunneridae</taxon>
        <taxon>Pentapetalae</taxon>
        <taxon>asterids</taxon>
        <taxon>campanulids</taxon>
        <taxon>Asterales</taxon>
        <taxon>Asteraceae</taxon>
        <taxon>Asteroideae</taxon>
        <taxon>Heliantheae alliance</taxon>
        <taxon>Tageteae</taxon>
        <taxon>Tagetes</taxon>
    </lineage>
</organism>
<keyword evidence="3" id="KW-0548">Nucleotidyltransferase</keyword>
<evidence type="ECO:0000256" key="11">
    <source>
        <dbReference type="ARBA" id="ARBA00022918"/>
    </source>
</evidence>
<dbReference type="InterPro" id="IPR041373">
    <property type="entry name" value="RT_RNaseH"/>
</dbReference>
<protein>
    <recommendedName>
        <fullName evidence="15">Integrase catalytic domain-containing protein</fullName>
    </recommendedName>
</protein>
<evidence type="ECO:0000256" key="13">
    <source>
        <dbReference type="ARBA" id="ARBA00023125"/>
    </source>
</evidence>
<dbReference type="Pfam" id="PF17917">
    <property type="entry name" value="RT_RNaseH"/>
    <property type="match status" value="1"/>
</dbReference>
<dbReference type="EMBL" id="JAUHHV010000010">
    <property type="protein sequence ID" value="KAK1411440.1"/>
    <property type="molecule type" value="Genomic_DNA"/>
</dbReference>
<dbReference type="InterPro" id="IPR050951">
    <property type="entry name" value="Retrovirus_Pol_polyprotein"/>
</dbReference>
<dbReference type="GO" id="GO:0006508">
    <property type="term" value="P:proteolysis"/>
    <property type="evidence" value="ECO:0007669"/>
    <property type="project" value="UniProtKB-KW"/>
</dbReference>
<accession>A0AAD8JV11</accession>
<dbReference type="GO" id="GO:0003887">
    <property type="term" value="F:DNA-directed DNA polymerase activity"/>
    <property type="evidence" value="ECO:0007669"/>
    <property type="project" value="UniProtKB-KW"/>
</dbReference>
<dbReference type="Gene3D" id="3.30.420.10">
    <property type="entry name" value="Ribonuclease H-like superfamily/Ribonuclease H"/>
    <property type="match status" value="1"/>
</dbReference>
<keyword evidence="9" id="KW-0460">Magnesium</keyword>
<evidence type="ECO:0000256" key="10">
    <source>
        <dbReference type="ARBA" id="ARBA00022908"/>
    </source>
</evidence>
<dbReference type="GO" id="GO:0004519">
    <property type="term" value="F:endonuclease activity"/>
    <property type="evidence" value="ECO:0007669"/>
    <property type="project" value="UniProtKB-KW"/>
</dbReference>
<name>A0AAD8JV11_TARER</name>
<dbReference type="GO" id="GO:0004190">
    <property type="term" value="F:aspartic-type endopeptidase activity"/>
    <property type="evidence" value="ECO:0007669"/>
    <property type="project" value="UniProtKB-KW"/>
</dbReference>
<dbReference type="Pfam" id="PF17921">
    <property type="entry name" value="Integrase_H2C2"/>
    <property type="match status" value="1"/>
</dbReference>
<dbReference type="AlphaFoldDB" id="A0AAD8JV11"/>
<gene>
    <name evidence="16" type="ORF">QVD17_37989</name>
</gene>
<dbReference type="InterPro" id="IPR041588">
    <property type="entry name" value="Integrase_H2C2"/>
</dbReference>
<evidence type="ECO:0000256" key="6">
    <source>
        <dbReference type="ARBA" id="ARBA00022750"/>
    </source>
</evidence>
<dbReference type="Proteomes" id="UP001229421">
    <property type="component" value="Unassembled WGS sequence"/>
</dbReference>
<dbReference type="GO" id="GO:0046872">
    <property type="term" value="F:metal ion binding"/>
    <property type="evidence" value="ECO:0007669"/>
    <property type="project" value="UniProtKB-KW"/>
</dbReference>
<evidence type="ECO:0000256" key="12">
    <source>
        <dbReference type="ARBA" id="ARBA00022932"/>
    </source>
</evidence>
<dbReference type="InterPro" id="IPR043128">
    <property type="entry name" value="Rev_trsase/Diguanyl_cyclase"/>
</dbReference>
<evidence type="ECO:0000256" key="3">
    <source>
        <dbReference type="ARBA" id="ARBA00022695"/>
    </source>
</evidence>
<dbReference type="PANTHER" id="PTHR37984:SF5">
    <property type="entry name" value="PROTEIN NYNRIN-LIKE"/>
    <property type="match status" value="1"/>
</dbReference>
<feature type="domain" description="Integrase catalytic" evidence="15">
    <location>
        <begin position="338"/>
        <end position="501"/>
    </location>
</feature>
<dbReference type="InterPro" id="IPR043502">
    <property type="entry name" value="DNA/RNA_pol_sf"/>
</dbReference>
<evidence type="ECO:0000256" key="7">
    <source>
        <dbReference type="ARBA" id="ARBA00022759"/>
    </source>
</evidence>
<dbReference type="SUPFAM" id="SSF53098">
    <property type="entry name" value="Ribonuclease H-like"/>
    <property type="match status" value="1"/>
</dbReference>
<dbReference type="InterPro" id="IPR056924">
    <property type="entry name" value="SH3_Tf2-1"/>
</dbReference>
<dbReference type="GO" id="GO:0003964">
    <property type="term" value="F:RNA-directed DNA polymerase activity"/>
    <property type="evidence" value="ECO:0007669"/>
    <property type="project" value="UniProtKB-KW"/>
</dbReference>
<evidence type="ECO:0000259" key="15">
    <source>
        <dbReference type="PROSITE" id="PS50994"/>
    </source>
</evidence>
<dbReference type="Gene3D" id="1.10.340.70">
    <property type="match status" value="1"/>
</dbReference>
<keyword evidence="17" id="KW-1185">Reference proteome</keyword>
<keyword evidence="5" id="KW-0479">Metal-binding</keyword>
<comment type="caution">
    <text evidence="16">The sequence shown here is derived from an EMBL/GenBank/DDBJ whole genome shotgun (WGS) entry which is preliminary data.</text>
</comment>
<dbReference type="PANTHER" id="PTHR37984">
    <property type="entry name" value="PROTEIN CBG26694"/>
    <property type="match status" value="1"/>
</dbReference>
<dbReference type="GO" id="GO:0015074">
    <property type="term" value="P:DNA integration"/>
    <property type="evidence" value="ECO:0007669"/>
    <property type="project" value="UniProtKB-KW"/>
</dbReference>
<dbReference type="PROSITE" id="PS50994">
    <property type="entry name" value="INTEGRASE"/>
    <property type="match status" value="1"/>
</dbReference>
<dbReference type="InterPro" id="IPR001584">
    <property type="entry name" value="Integrase_cat-core"/>
</dbReference>
<proteinExistence type="predicted"/>